<proteinExistence type="predicted"/>
<organism evidence="15">
    <name type="scientific">Cryptosporidium canis</name>
    <dbReference type="NCBI Taxonomy" id="195482"/>
    <lineage>
        <taxon>Eukaryota</taxon>
        <taxon>Sar</taxon>
        <taxon>Alveolata</taxon>
        <taxon>Apicomplexa</taxon>
        <taxon>Conoidasida</taxon>
        <taxon>Coccidia</taxon>
        <taxon>Eucoccidiorida</taxon>
        <taxon>Eimeriorina</taxon>
        <taxon>Cryptosporidiidae</taxon>
        <taxon>Cryptosporidium</taxon>
    </lineage>
</organism>
<dbReference type="PANTHER" id="PTHR10027:SF10">
    <property type="entry name" value="SLOWPOKE 2, ISOFORM D"/>
    <property type="match status" value="1"/>
</dbReference>
<dbReference type="PANTHER" id="PTHR10027">
    <property type="entry name" value="CALCIUM-ACTIVATED POTASSIUM CHANNEL ALPHA CHAIN"/>
    <property type="match status" value="1"/>
</dbReference>
<dbReference type="InterPro" id="IPR047871">
    <property type="entry name" value="K_chnl_Slo-like"/>
</dbReference>
<keyword evidence="5" id="KW-0631">Potassium channel</keyword>
<feature type="transmembrane region" description="Helical" evidence="12">
    <location>
        <begin position="455"/>
        <end position="476"/>
    </location>
</feature>
<feature type="transmembrane region" description="Helical" evidence="12">
    <location>
        <begin position="7"/>
        <end position="28"/>
    </location>
</feature>
<evidence type="ECO:0000256" key="8">
    <source>
        <dbReference type="ARBA" id="ARBA00023065"/>
    </source>
</evidence>
<keyword evidence="3" id="KW-0633">Potassium transport</keyword>
<feature type="transmembrane region" description="Helical" evidence="12">
    <location>
        <begin position="401"/>
        <end position="420"/>
    </location>
</feature>
<evidence type="ECO:0000256" key="6">
    <source>
        <dbReference type="ARBA" id="ARBA00022958"/>
    </source>
</evidence>
<accession>A0A9D5DIZ1</accession>
<protein>
    <submittedName>
        <fullName evidence="15">Transmembrane domain-containing protein</fullName>
    </submittedName>
</protein>
<keyword evidence="8" id="KW-0406">Ion transport</keyword>
<evidence type="ECO:0000256" key="7">
    <source>
        <dbReference type="ARBA" id="ARBA00022989"/>
    </source>
</evidence>
<sequence length="1777" mass="201787">MFSPLSWILTLLLVSYGFMLIVCHWILFESIHCIVTLFIGVGIFISAIAFVIICRMLLFPLSTLRRIKRQVNTFKRKLARRRLFKYKHAQDLEMKRIIIDDCEDRQGLSEGKELPRKAERNRLILENSSILHAEDVLGLNNTETSKETFGSKSNNSGVIGKSKLNGEFIYADPSVSVLASATSFVSSGANLHDETTEDGVFVRSIMTKQSKNKRVKSSDNSKHGSRFFSIIGDCASITESSLNFNEEGGINSNRLNTIRSRAIHLYDRYFLRGLTAFFSKDFVQVAIFLINIVWALLWALDSTYLTRNSFKDPWRVKKGAETLLLFEGAFLWIADISLLYKILEEISLLSRGINGIITLKYLITSTTFIPLLEMLTTSPILLLMKQSIGSGSVTTLFMMGFLRYFRVINPVPILAIVLSWSSEVMRICIVIIWTIACVVLGFSGAMMIIESPKPNFTTLFDYFYFTIITISTVGYGDYTPSNFVSRLICIILIVFTIIYVPNQISKLVQLAQTPPETVGVCNIGVYDESIFERDHIHTTLVLVIGSPSVKHLSYLLMELNQLNTNIDYIRQFNGKSGNIIRYQPIVMLLTNSDPRDYSALVKNSQQALHTQLFVKKIKNVESLKEDIDSIKGFIYAIYFWSDAINAKVFSSGNASQNDCDNTHGGNITEHQSNKTEYGGSNKLFSVDRVLDLERNTIMTWYAVRKFLDLKEYEFLYRSKETGLLYSSSNSILGKKSKNSDRKLNEYPDPLCINSVIVFNGENSDFKLDNALRDDHFYDLYGIQDINTARRNVMTNNPNLQAPKTPEEISSYLFYLSRVSGSDHQSNMSKITNVVRDRLSIEMYKRPSSTRKNSKSTIDEQKGSYSPVYIAEIRSRLLAKTALCPGFSTLLTNLFNTIKIEDLELGESLHNSINGIINECGGHRAHNEYEGFVSEYQRRQSRALSEDTDLHELDRMSALEMDFSELEKGALNRMATIDETLLYSTLDTASQSGILTRDYIRGTHCELMEIPLPSHLEGMQFLQIVSYIFEVHSMICIGIAVDVCEETSINRGGSNNSDFGSGNEELNSEFDDSFAGKSCEDDDHYNFIITSEDEDYRENSNSNSEKNTTEIDSLESPNKDSIENGNFGSAQSKFKRLKLFPNKLKPTKSDEKNSGKFNLSSVRSKPVKEEVKIFGICKKKRILNPSDFIVGRRWKYGDMIIEEDAEISLLIISNSRRKAFSFIHEKDNLDKKTERYKEPIVPKAKQTLNYVRLCLQGKTKLINNKLIIPSWRVETPITPRIRKMESSTGNSNKLRGQPPNPIHRELKYSKISKIEKINMLCPSKIQGYIHGTTFILLVCEWPECLEEFLNGIILNRSIPVGWDSYRYSNQCFRTSVPISTQSLILSTIIVFLSNDSNENYLQRPIVPPGCIGVYVKGSSSNDEDLIRSGLFYAHSIVVCSSNSVNSDSKVVTTCWRIHSLINMKIQAEVVLLKSKGSKFNNTCSLPKLKRKDSSKLDRNVDESKNKDLRLFDAKWNLWQWKVTANLAQITKKWLFEGGHLPPCFFPAIIADIRFEQSLPLLDNTSWISLNEWDFSTCPTVISGRVLTTDMLIPIVFRNVRINPLLATSDSMKPLLGYNEKYNFFNSPVVYDDQLSNVDNPNSGLKKFYTGVSRIMPDCDSLPDYTEWGSLELISVPERFHGSCFSTLFKEMLIISGIVTVGIVRIIGNNMDVPETLINQINLDENIHTQINQLYGPKLNRSAPKFNINNRVLLLSPHPKHTISKFDLIYVVTPVSKVY</sequence>
<dbReference type="Pfam" id="PF07885">
    <property type="entry name" value="Ion_trans_2"/>
    <property type="match status" value="1"/>
</dbReference>
<feature type="transmembrane region" description="Helical" evidence="12">
    <location>
        <begin position="282"/>
        <end position="300"/>
    </location>
</feature>
<dbReference type="InterPro" id="IPR003929">
    <property type="entry name" value="K_chnl_BK_asu"/>
</dbReference>
<feature type="transmembrane region" description="Helical" evidence="12">
    <location>
        <begin position="320"/>
        <end position="340"/>
    </location>
</feature>
<feature type="domain" description="Calcium-activated potassium channel BK alpha subunit" evidence="13">
    <location>
        <begin position="867"/>
        <end position="900"/>
    </location>
</feature>
<evidence type="ECO:0000313" key="15">
    <source>
        <dbReference type="EMBL" id="KAJ1609212.1"/>
    </source>
</evidence>
<keyword evidence="9 12" id="KW-0472">Membrane</keyword>
<gene>
    <name evidence="15" type="ORF">OJ253_1621</name>
</gene>
<dbReference type="Proteomes" id="UP001067231">
    <property type="component" value="Unassembled WGS sequence"/>
</dbReference>
<dbReference type="Gene3D" id="1.10.287.70">
    <property type="match status" value="1"/>
</dbReference>
<evidence type="ECO:0000256" key="5">
    <source>
        <dbReference type="ARBA" id="ARBA00022826"/>
    </source>
</evidence>
<evidence type="ECO:0000256" key="11">
    <source>
        <dbReference type="SAM" id="MobiDB-lite"/>
    </source>
</evidence>
<evidence type="ECO:0000259" key="14">
    <source>
        <dbReference type="Pfam" id="PF07885"/>
    </source>
</evidence>
<comment type="caution">
    <text evidence="15">The sequence shown here is derived from an EMBL/GenBank/DDBJ whole genome shotgun (WGS) entry which is preliminary data.</text>
</comment>
<evidence type="ECO:0000256" key="12">
    <source>
        <dbReference type="SAM" id="Phobius"/>
    </source>
</evidence>
<keyword evidence="6" id="KW-0630">Potassium</keyword>
<feature type="transmembrane region" description="Helical" evidence="12">
    <location>
        <begin position="361"/>
        <end position="381"/>
    </location>
</feature>
<dbReference type="GO" id="GO:0005267">
    <property type="term" value="F:potassium channel activity"/>
    <property type="evidence" value="ECO:0007669"/>
    <property type="project" value="UniProtKB-KW"/>
</dbReference>
<reference evidence="15" key="1">
    <citation type="submission" date="2022-10" db="EMBL/GenBank/DDBJ databases">
        <title>Adaptive evolution leads to modifications in subtelomeric GC content in a zoonotic Cryptosporidium species.</title>
        <authorList>
            <person name="Li J."/>
            <person name="Feng Y."/>
            <person name="Xiao L."/>
        </authorList>
    </citation>
    <scope>NUCLEOTIDE SEQUENCE</scope>
    <source>
        <strain evidence="15">33844</strain>
    </source>
</reference>
<comment type="subcellular location">
    <subcellularLocation>
        <location evidence="1">Membrane</location>
        <topology evidence="1">Multi-pass membrane protein</topology>
    </subcellularLocation>
</comment>
<feature type="region of interest" description="Disordered" evidence="11">
    <location>
        <begin position="1089"/>
        <end position="1127"/>
    </location>
</feature>
<feature type="domain" description="Potassium channel" evidence="14">
    <location>
        <begin position="436"/>
        <end position="510"/>
    </location>
</feature>
<evidence type="ECO:0000256" key="3">
    <source>
        <dbReference type="ARBA" id="ARBA00022538"/>
    </source>
</evidence>
<keyword evidence="7 12" id="KW-1133">Transmembrane helix</keyword>
<dbReference type="EMBL" id="JAPCXC010000036">
    <property type="protein sequence ID" value="KAJ1609212.1"/>
    <property type="molecule type" value="Genomic_DNA"/>
</dbReference>
<dbReference type="OrthoDB" id="433309at2759"/>
<feature type="region of interest" description="Disordered" evidence="11">
    <location>
        <begin position="1050"/>
        <end position="1072"/>
    </location>
</feature>
<evidence type="ECO:0000256" key="2">
    <source>
        <dbReference type="ARBA" id="ARBA00022448"/>
    </source>
</evidence>
<name>A0A9D5DIZ1_9CRYT</name>
<evidence type="ECO:0000256" key="1">
    <source>
        <dbReference type="ARBA" id="ARBA00004141"/>
    </source>
</evidence>
<dbReference type="Pfam" id="PF03493">
    <property type="entry name" value="BK_channel_a"/>
    <property type="match status" value="1"/>
</dbReference>
<dbReference type="InterPro" id="IPR013099">
    <property type="entry name" value="K_chnl_dom"/>
</dbReference>
<keyword evidence="4 12" id="KW-0812">Transmembrane</keyword>
<evidence type="ECO:0000256" key="4">
    <source>
        <dbReference type="ARBA" id="ARBA00022692"/>
    </source>
</evidence>
<dbReference type="GO" id="GO:0016020">
    <property type="term" value="C:membrane"/>
    <property type="evidence" value="ECO:0007669"/>
    <property type="project" value="UniProtKB-SubCell"/>
</dbReference>
<evidence type="ECO:0000256" key="10">
    <source>
        <dbReference type="ARBA" id="ARBA00023303"/>
    </source>
</evidence>
<keyword evidence="10" id="KW-0407">Ion channel</keyword>
<keyword evidence="2" id="KW-0813">Transport</keyword>
<feature type="transmembrane region" description="Helical" evidence="12">
    <location>
        <begin position="427"/>
        <end position="449"/>
    </location>
</feature>
<feature type="compositionally biased region" description="Low complexity" evidence="11">
    <location>
        <begin position="1050"/>
        <end position="1062"/>
    </location>
</feature>
<evidence type="ECO:0000256" key="9">
    <source>
        <dbReference type="ARBA" id="ARBA00023136"/>
    </source>
</evidence>
<evidence type="ECO:0000259" key="13">
    <source>
        <dbReference type="Pfam" id="PF03493"/>
    </source>
</evidence>
<dbReference type="SUPFAM" id="SSF81324">
    <property type="entry name" value="Voltage-gated potassium channels"/>
    <property type="match status" value="1"/>
</dbReference>
<feature type="transmembrane region" description="Helical" evidence="12">
    <location>
        <begin position="34"/>
        <end position="58"/>
    </location>
</feature>
<feature type="transmembrane region" description="Helical" evidence="12">
    <location>
        <begin position="483"/>
        <end position="500"/>
    </location>
</feature>